<gene>
    <name evidence="1" type="ORF">OSB04_019725</name>
</gene>
<evidence type="ECO:0000313" key="2">
    <source>
        <dbReference type="Proteomes" id="UP001172457"/>
    </source>
</evidence>
<dbReference type="AlphaFoldDB" id="A0AA38T9C4"/>
<dbReference type="Proteomes" id="UP001172457">
    <property type="component" value="Chromosome 5"/>
</dbReference>
<comment type="caution">
    <text evidence="1">The sequence shown here is derived from an EMBL/GenBank/DDBJ whole genome shotgun (WGS) entry which is preliminary data.</text>
</comment>
<name>A0AA38T9C4_9ASTR</name>
<evidence type="ECO:0000313" key="1">
    <source>
        <dbReference type="EMBL" id="KAJ9547182.1"/>
    </source>
</evidence>
<reference evidence="1" key="1">
    <citation type="submission" date="2023-03" db="EMBL/GenBank/DDBJ databases">
        <title>Chromosome-scale reference genome and RAD-based genetic map of yellow starthistle (Centaurea solstitialis) reveal putative structural variation and QTLs associated with invader traits.</title>
        <authorList>
            <person name="Reatini B."/>
            <person name="Cang F.A."/>
            <person name="Jiang Q."/>
            <person name="Mckibben M.T.W."/>
            <person name="Barker M.S."/>
            <person name="Rieseberg L.H."/>
            <person name="Dlugosch K.M."/>
        </authorList>
    </citation>
    <scope>NUCLEOTIDE SEQUENCE</scope>
    <source>
        <strain evidence="1">CAN-66</strain>
        <tissue evidence="1">Leaf</tissue>
    </source>
</reference>
<accession>A0AA38T9C4</accession>
<organism evidence="1 2">
    <name type="scientific">Centaurea solstitialis</name>
    <name type="common">yellow star-thistle</name>
    <dbReference type="NCBI Taxonomy" id="347529"/>
    <lineage>
        <taxon>Eukaryota</taxon>
        <taxon>Viridiplantae</taxon>
        <taxon>Streptophyta</taxon>
        <taxon>Embryophyta</taxon>
        <taxon>Tracheophyta</taxon>
        <taxon>Spermatophyta</taxon>
        <taxon>Magnoliopsida</taxon>
        <taxon>eudicotyledons</taxon>
        <taxon>Gunneridae</taxon>
        <taxon>Pentapetalae</taxon>
        <taxon>asterids</taxon>
        <taxon>campanulids</taxon>
        <taxon>Asterales</taxon>
        <taxon>Asteraceae</taxon>
        <taxon>Carduoideae</taxon>
        <taxon>Cardueae</taxon>
        <taxon>Centaureinae</taxon>
        <taxon>Centaurea</taxon>
    </lineage>
</organism>
<protein>
    <submittedName>
        <fullName evidence="1">Uncharacterized protein</fullName>
    </submittedName>
</protein>
<feature type="non-terminal residue" evidence="1">
    <location>
        <position position="1"/>
    </location>
</feature>
<proteinExistence type="predicted"/>
<keyword evidence="2" id="KW-1185">Reference proteome</keyword>
<dbReference type="EMBL" id="JARYMX010000005">
    <property type="protein sequence ID" value="KAJ9547182.1"/>
    <property type="molecule type" value="Genomic_DNA"/>
</dbReference>
<sequence>MAEDAAGIKRKLQLVELDEVRFHAYKSAKIYKEKTKAWHDRRINQRTFSEGQKVLLFNSRLKIFPGKLKSRWSGPFTIDKVSPYGTIDLINPQDGTMFRVNGHRVKHYLPKGVPAPEESAHSEIVEVTTAASGSKVPEGSKDYLSGQGCCEYWSKEPLKIQLR</sequence>